<feature type="domain" description="DUF306" evidence="2">
    <location>
        <begin position="39"/>
        <end position="142"/>
    </location>
</feature>
<dbReference type="Proteomes" id="UP000281741">
    <property type="component" value="Chromosome"/>
</dbReference>
<protein>
    <submittedName>
        <fullName evidence="3">META domain-containing protein</fullName>
    </submittedName>
</protein>
<evidence type="ECO:0000259" key="2">
    <source>
        <dbReference type="Pfam" id="PF03724"/>
    </source>
</evidence>
<organism evidence="3 5">
    <name type="scientific">Chryseobacterium shandongense</name>
    <dbReference type="NCBI Taxonomy" id="1493872"/>
    <lineage>
        <taxon>Bacteria</taxon>
        <taxon>Pseudomonadati</taxon>
        <taxon>Bacteroidota</taxon>
        <taxon>Flavobacteriia</taxon>
        <taxon>Flavobacteriales</taxon>
        <taxon>Weeksellaceae</taxon>
        <taxon>Chryseobacterium group</taxon>
        <taxon>Chryseobacterium</taxon>
    </lineage>
</organism>
<name>A0AAD1DLM7_9FLAO</name>
<proteinExistence type="predicted"/>
<dbReference type="AlphaFoldDB" id="A0AAD1DLM7"/>
<gene>
    <name evidence="3" type="ORF">EG349_13420</name>
    <name evidence="4" type="ORF">EG353_11880</name>
</gene>
<dbReference type="Pfam" id="PF03724">
    <property type="entry name" value="META"/>
    <property type="match status" value="1"/>
</dbReference>
<accession>A0AAD1DLM7</accession>
<keyword evidence="1" id="KW-0732">Signal</keyword>
<dbReference type="InterPro" id="IPR038670">
    <property type="entry name" value="HslJ-like_sf"/>
</dbReference>
<reference evidence="5 6" key="1">
    <citation type="submission" date="2018-11" db="EMBL/GenBank/DDBJ databases">
        <title>Proposal to divide the Flavobacteriaceae and reorganize its genera based on Amino Acid Identity values calculated from whole genome sequences.</title>
        <authorList>
            <person name="Nicholson A.C."/>
            <person name="Gulvik C.A."/>
            <person name="Whitney A.M."/>
            <person name="Humrighouse B.W."/>
            <person name="Bell M."/>
            <person name="Holmes B."/>
            <person name="Steigerwalt A.G."/>
            <person name="Villarma A."/>
            <person name="Sheth M."/>
            <person name="Batra D."/>
            <person name="Pryor J."/>
            <person name="Bernardet J.-F."/>
            <person name="Hugo C."/>
            <person name="Kampfer P."/>
            <person name="Newman J."/>
            <person name="McQuiston J.R."/>
        </authorList>
    </citation>
    <scope>NUCLEOTIDE SEQUENCE [LARGE SCALE GENOMIC DNA]</scope>
    <source>
        <strain evidence="3 5">G0207</strain>
        <strain evidence="4 6">H5143</strain>
    </source>
</reference>
<dbReference type="EMBL" id="CP033912">
    <property type="protein sequence ID" value="AZA96220.1"/>
    <property type="molecule type" value="Genomic_DNA"/>
</dbReference>
<feature type="chain" id="PRO_5041945015" evidence="1">
    <location>
        <begin position="23"/>
        <end position="151"/>
    </location>
</feature>
<evidence type="ECO:0000313" key="3">
    <source>
        <dbReference type="EMBL" id="AZA87722.1"/>
    </source>
</evidence>
<keyword evidence="6" id="KW-1185">Reference proteome</keyword>
<dbReference type="Gene3D" id="2.40.128.270">
    <property type="match status" value="1"/>
</dbReference>
<dbReference type="PANTHER" id="PTHR35535:SF1">
    <property type="entry name" value="HEAT SHOCK PROTEIN HSLJ"/>
    <property type="match status" value="1"/>
</dbReference>
<dbReference type="PANTHER" id="PTHR35535">
    <property type="entry name" value="HEAT SHOCK PROTEIN HSLJ"/>
    <property type="match status" value="1"/>
</dbReference>
<dbReference type="Proteomes" id="UP000274073">
    <property type="component" value="Chromosome"/>
</dbReference>
<evidence type="ECO:0000313" key="4">
    <source>
        <dbReference type="EMBL" id="AZA96220.1"/>
    </source>
</evidence>
<dbReference type="EMBL" id="CP033915">
    <property type="protein sequence ID" value="AZA87722.1"/>
    <property type="molecule type" value="Genomic_DNA"/>
</dbReference>
<evidence type="ECO:0000313" key="5">
    <source>
        <dbReference type="Proteomes" id="UP000274073"/>
    </source>
</evidence>
<sequence>MKTIFVSVLCLLFSGMLLNCNAVNSNTSQNTDQNSQIYREWMLTSFGSYSKSDLIMKNAKIDLTEKAEDGKIKGTAFMGCNSMFFTSELKNDGKVKISDVGSTLKACQDMKLEMDFSTAFRNMTTYSVKGHFLTLSDDSGNKMEFIAADWD</sequence>
<feature type="signal peptide" evidence="1">
    <location>
        <begin position="1"/>
        <end position="22"/>
    </location>
</feature>
<evidence type="ECO:0000256" key="1">
    <source>
        <dbReference type="SAM" id="SignalP"/>
    </source>
</evidence>
<dbReference type="InterPro" id="IPR005184">
    <property type="entry name" value="DUF306_Meta_HslJ"/>
</dbReference>
<dbReference type="RefSeq" id="WP_123854812.1">
    <property type="nucleotide sequence ID" value="NZ_CP033912.1"/>
</dbReference>
<evidence type="ECO:0000313" key="6">
    <source>
        <dbReference type="Proteomes" id="UP000281741"/>
    </source>
</evidence>
<dbReference type="InterPro" id="IPR053147">
    <property type="entry name" value="Hsp_HslJ-like"/>
</dbReference>